<dbReference type="Gene3D" id="1.25.40.10">
    <property type="entry name" value="Tetratricopeptide repeat domain"/>
    <property type="match status" value="4"/>
</dbReference>
<keyword evidence="5" id="KW-1185">Reference proteome</keyword>
<evidence type="ECO:0000313" key="3">
    <source>
        <dbReference type="EMBL" id="OWM67295.1"/>
    </source>
</evidence>
<dbReference type="InterPro" id="IPR002885">
    <property type="entry name" value="PPR_rpt"/>
</dbReference>
<dbReference type="EMBL" id="MTKT01005400">
    <property type="protein sequence ID" value="OWM67295.1"/>
    <property type="molecule type" value="Genomic_DNA"/>
</dbReference>
<gene>
    <name evidence="6" type="primary">LOC116207505</name>
    <name evidence="3" type="ORF">CDL15_Pgr000747</name>
</gene>
<dbReference type="FunFam" id="1.25.40.10:FF:000344">
    <property type="entry name" value="Pentatricopeptide repeat-containing protein"/>
    <property type="match status" value="1"/>
</dbReference>
<feature type="repeat" description="PPR" evidence="2">
    <location>
        <begin position="473"/>
        <end position="507"/>
    </location>
</feature>
<feature type="repeat" description="PPR" evidence="2">
    <location>
        <begin position="271"/>
        <end position="305"/>
    </location>
</feature>
<evidence type="ECO:0000256" key="2">
    <source>
        <dbReference type="PROSITE-ProRule" id="PRU00708"/>
    </source>
</evidence>
<dbReference type="GO" id="GO:0009451">
    <property type="term" value="P:RNA modification"/>
    <property type="evidence" value="ECO:0007669"/>
    <property type="project" value="InterPro"/>
</dbReference>
<protein>
    <submittedName>
        <fullName evidence="6">Pentatricopeptide repeat-containing protein At1g11290, chloroplastic-like</fullName>
    </submittedName>
</protein>
<proteinExistence type="predicted"/>
<keyword evidence="1" id="KW-0677">Repeat</keyword>
<dbReference type="InterPro" id="IPR046960">
    <property type="entry name" value="PPR_At4g14850-like_plant"/>
</dbReference>
<reference evidence="6" key="4">
    <citation type="submission" date="2025-04" db="UniProtKB">
        <authorList>
            <consortium name="RefSeq"/>
        </authorList>
    </citation>
    <scope>IDENTIFICATION</scope>
    <source>
        <tissue evidence="6">Leaf</tissue>
    </source>
</reference>
<feature type="repeat" description="PPR" evidence="2">
    <location>
        <begin position="372"/>
        <end position="406"/>
    </location>
</feature>
<reference evidence="5" key="3">
    <citation type="journal article" date="2020" name="Plant Biotechnol. J.">
        <title>The pomegranate (Punica granatum L.) draft genome dissects genetic divergence between soft- and hard-seeded cultivars.</title>
        <authorList>
            <person name="Luo X."/>
            <person name="Li H."/>
            <person name="Wu Z."/>
            <person name="Yao W."/>
            <person name="Zhao P."/>
            <person name="Cao D."/>
            <person name="Yu H."/>
            <person name="Li K."/>
            <person name="Poudel K."/>
            <person name="Zhao D."/>
            <person name="Zhang F."/>
            <person name="Xia X."/>
            <person name="Chen L."/>
            <person name="Wang Q."/>
            <person name="Jing D."/>
            <person name="Cao S."/>
        </authorList>
    </citation>
    <scope>NUCLEOTIDE SEQUENCE [LARGE SCALE GENOMIC DNA]</scope>
</reference>
<dbReference type="FunFam" id="1.25.40.10:FF:000184">
    <property type="entry name" value="Pentatricopeptide repeat-containing protein, chloroplastic"/>
    <property type="match status" value="1"/>
</dbReference>
<reference evidence="3" key="2">
    <citation type="submission" date="2017-06" db="EMBL/GenBank/DDBJ databases">
        <title>The pomegranate genome and the genomics of punicalagin biosynthesis.</title>
        <authorList>
            <person name="Xu C."/>
        </authorList>
    </citation>
    <scope>NUCLEOTIDE SEQUENCE [LARGE SCALE GENOMIC DNA]</scope>
    <source>
        <tissue evidence="3">Fresh leaf</tissue>
    </source>
</reference>
<evidence type="ECO:0000313" key="6">
    <source>
        <dbReference type="RefSeq" id="XP_031396332.1"/>
    </source>
</evidence>
<dbReference type="AlphaFoldDB" id="A0A218W3E4"/>
<feature type="repeat" description="PPR" evidence="2">
    <location>
        <begin position="508"/>
        <end position="543"/>
    </location>
</feature>
<dbReference type="Proteomes" id="UP000197138">
    <property type="component" value="Unassembled WGS sequence"/>
</dbReference>
<accession>A0A218W3E4</accession>
<reference evidence="4" key="1">
    <citation type="journal article" date="2017" name="Plant J.">
        <title>The pomegranate (Punica granatum L.) genome and the genomics of punicalagin biosynthesis.</title>
        <authorList>
            <person name="Qin G."/>
            <person name="Xu C."/>
            <person name="Ming R."/>
            <person name="Tang H."/>
            <person name="Guyot R."/>
            <person name="Kramer E.M."/>
            <person name="Hu Y."/>
            <person name="Yi X."/>
            <person name="Qi Y."/>
            <person name="Xu X."/>
            <person name="Gao Z."/>
            <person name="Pan H."/>
            <person name="Jian J."/>
            <person name="Tian Y."/>
            <person name="Yue Z."/>
            <person name="Xu Y."/>
        </authorList>
    </citation>
    <scope>NUCLEOTIDE SEQUENCE [LARGE SCALE GENOMIC DNA]</scope>
    <source>
        <strain evidence="4">cv. Dabenzi</strain>
    </source>
</reference>
<evidence type="ECO:0000313" key="5">
    <source>
        <dbReference type="Proteomes" id="UP000515151"/>
    </source>
</evidence>
<dbReference type="GeneID" id="116207505"/>
<feature type="repeat" description="PPR" evidence="2">
    <location>
        <begin position="167"/>
        <end position="201"/>
    </location>
</feature>
<dbReference type="GO" id="GO:0003723">
    <property type="term" value="F:RNA binding"/>
    <property type="evidence" value="ECO:0007669"/>
    <property type="project" value="InterPro"/>
</dbReference>
<dbReference type="OrthoDB" id="1871818at2759"/>
<evidence type="ECO:0000313" key="4">
    <source>
        <dbReference type="Proteomes" id="UP000197138"/>
    </source>
</evidence>
<dbReference type="NCBIfam" id="TIGR00756">
    <property type="entry name" value="PPR"/>
    <property type="match status" value="5"/>
</dbReference>
<evidence type="ECO:0000256" key="1">
    <source>
        <dbReference type="ARBA" id="ARBA00022737"/>
    </source>
</evidence>
<sequence length="658" mass="73199">MVQSRIRSSLVPFTAQKFQQLHVLGSEFWFRGYEQTIELDRTKLIHAHLTKTHSSSTTSLHHNFNPSAQFNFLVTSYIKNGHPGTAIKIYVYLRRNDFRPDGFTMPSVLKACAQVRCARVGEEMHGFAVKSGLDEDVFLLNALISMYGECGKLYSAGFLFDEMPKRDAVSWSTMIRSHFRNGLLCEAVKLVRDMCSSGLRPSDVVMITMGNLFASLGNSGLAKATHACVIRNSSDEEMMRVPLTTALIDMHAKCKNLPIARRLFDGLIEKNIVSWTSMISGCIRGRELKEAAELFSRMQGEGIVPNEVTLLSLVSECGFLGALQLGKQIHGYILRHGFVITSALISALIDMYGKSGDVKYAKALFHRSIGREILMWNVMISAYSRARCIDEACNSFVQMKAAGLKPNEASFLSLLPTCAGTGALILGRWVHSCLMKLGMADDLMLKTALLDTYAKCGKIEDASRLFDEARIRDICMWNTMIGGYGKHGRGNEALLLYREMEEQGTKPNGTTFIAILHACSHCGMVEEGKKVFHEMVHGLGLIPKVEHYGCMVDLLGRAGLLEEALELIHTMPWRPNVTVWGALLAASRLHRNSKLEELASKQILEIEPRSSSYSALMSNFHAAMDRWDCVEEVRQRMVSLRIKKEAGLSAIYVGGGDS</sequence>
<dbReference type="Proteomes" id="UP000515151">
    <property type="component" value="Chromosome 5"/>
</dbReference>
<dbReference type="InterPro" id="IPR046848">
    <property type="entry name" value="E_motif"/>
</dbReference>
<dbReference type="PROSITE" id="PS51375">
    <property type="entry name" value="PPR"/>
    <property type="match status" value="5"/>
</dbReference>
<dbReference type="PANTHER" id="PTHR47926">
    <property type="entry name" value="PENTATRICOPEPTIDE REPEAT-CONTAINING PROTEIN"/>
    <property type="match status" value="1"/>
</dbReference>
<name>A0A218W3E4_PUNGR</name>
<dbReference type="InterPro" id="IPR011990">
    <property type="entry name" value="TPR-like_helical_dom_sf"/>
</dbReference>
<dbReference type="Pfam" id="PF13041">
    <property type="entry name" value="PPR_2"/>
    <property type="match status" value="3"/>
</dbReference>
<organism evidence="3 4">
    <name type="scientific">Punica granatum</name>
    <name type="common">Pomegranate</name>
    <dbReference type="NCBI Taxonomy" id="22663"/>
    <lineage>
        <taxon>Eukaryota</taxon>
        <taxon>Viridiplantae</taxon>
        <taxon>Streptophyta</taxon>
        <taxon>Embryophyta</taxon>
        <taxon>Tracheophyta</taxon>
        <taxon>Spermatophyta</taxon>
        <taxon>Magnoliopsida</taxon>
        <taxon>eudicotyledons</taxon>
        <taxon>Gunneridae</taxon>
        <taxon>Pentapetalae</taxon>
        <taxon>rosids</taxon>
        <taxon>malvids</taxon>
        <taxon>Myrtales</taxon>
        <taxon>Lythraceae</taxon>
        <taxon>Punica</taxon>
    </lineage>
</organism>
<dbReference type="RefSeq" id="XP_031396332.1">
    <property type="nucleotide sequence ID" value="XM_031540472.1"/>
</dbReference>
<dbReference type="Pfam" id="PF20431">
    <property type="entry name" value="E_motif"/>
    <property type="match status" value="1"/>
</dbReference>
<dbReference type="Pfam" id="PF01535">
    <property type="entry name" value="PPR"/>
    <property type="match status" value="5"/>
</dbReference>
<dbReference type="PANTHER" id="PTHR47926:SF490">
    <property type="entry name" value="REPEAT-LIKE SUPERFAMILY PROTEIN, PUTATIVE-RELATED"/>
    <property type="match status" value="1"/>
</dbReference>